<dbReference type="InterPro" id="IPR000542">
    <property type="entry name" value="Carn_acyl_trans"/>
</dbReference>
<dbReference type="AlphaFoldDB" id="A0A0A9YTZ5"/>
<feature type="active site" description="Proton acceptor" evidence="4">
    <location>
        <position position="324"/>
    </location>
</feature>
<keyword evidence="3 5" id="KW-0012">Acyltransferase</keyword>
<proteinExistence type="inferred from homology"/>
<dbReference type="PANTHER" id="PTHR22589:SF103">
    <property type="entry name" value="CARNITINE O-ACETYL-TRANSFERASE, ISOFORM A-RELATED"/>
    <property type="match status" value="1"/>
</dbReference>
<evidence type="ECO:0000256" key="4">
    <source>
        <dbReference type="PIRSR" id="PIRSR600542-1"/>
    </source>
</evidence>
<dbReference type="GO" id="GO:0019254">
    <property type="term" value="P:carnitine metabolic process, CoA-linked"/>
    <property type="evidence" value="ECO:0007669"/>
    <property type="project" value="TreeGrafter"/>
</dbReference>
<evidence type="ECO:0000259" key="6">
    <source>
        <dbReference type="Pfam" id="PF00755"/>
    </source>
</evidence>
<dbReference type="EMBL" id="GBRD01010116">
    <property type="protein sequence ID" value="JAG55708.1"/>
    <property type="molecule type" value="Transcribed_RNA"/>
</dbReference>
<dbReference type="Gene3D" id="3.30.559.10">
    <property type="entry name" value="Chloramphenicol acetyltransferase-like domain"/>
    <property type="match status" value="1"/>
</dbReference>
<reference evidence="8" key="3">
    <citation type="submission" date="2014-09" db="EMBL/GenBank/DDBJ databases">
        <authorList>
            <person name="Magalhaes I.L.F."/>
            <person name="Oliveira U."/>
            <person name="Santos F.R."/>
            <person name="Vidigal T.H.D.A."/>
            <person name="Brescovit A.D."/>
            <person name="Santos A.J."/>
        </authorList>
    </citation>
    <scope>NUCLEOTIDE SEQUENCE</scope>
</reference>
<dbReference type="EMBL" id="GBHO01007092">
    <property type="protein sequence ID" value="JAG36512.1"/>
    <property type="molecule type" value="Transcribed_RNA"/>
</dbReference>
<dbReference type="SUPFAM" id="SSF52777">
    <property type="entry name" value="CoA-dependent acyltransferases"/>
    <property type="match status" value="2"/>
</dbReference>
<dbReference type="InterPro" id="IPR023213">
    <property type="entry name" value="CAT-like_dom_sf"/>
</dbReference>
<evidence type="ECO:0000256" key="2">
    <source>
        <dbReference type="ARBA" id="ARBA00022679"/>
    </source>
</evidence>
<evidence type="ECO:0000256" key="5">
    <source>
        <dbReference type="RuleBase" id="RU003801"/>
    </source>
</evidence>
<dbReference type="InterPro" id="IPR042231">
    <property type="entry name" value="Cho/carn_acyl_trans_2"/>
</dbReference>
<evidence type="ECO:0000313" key="8">
    <source>
        <dbReference type="EMBL" id="JAG55708.1"/>
    </source>
</evidence>
<dbReference type="Gene3D" id="3.30.559.70">
    <property type="entry name" value="Choline/Carnitine o-acyltransferase, domain 2"/>
    <property type="match status" value="1"/>
</dbReference>
<dbReference type="GO" id="GO:0004092">
    <property type="term" value="F:carnitine O-acetyltransferase activity"/>
    <property type="evidence" value="ECO:0007669"/>
    <property type="project" value="TreeGrafter"/>
</dbReference>
<sequence>MRNPELLKIPLKMVRAASSIKTTLPRFPVPVLQKTLDRYLKSAKPFLTSEERCRTEDIIKKFGQPGGVGEMLQEKLNSRSEKFENWLEEWWINSAYLEYRDPVVIYSSPGLVFPPKTFCSLEDQLEAAAKLTSAALGYKKLIDEGKIPTEMFGKSPLDMAQYYKIFGTNRQPWKPKDKVLYHPNSEHIVVLYRNNFFKVQVMKSGNIIKPSEMLVALKEIAADLSDGPAVGILTSENRDRWADVYEELNKDSVNACTIKDIEESLFILCIDTKTLQGYKTDVDTIAANLVHGGGSVANSSNRWNDKTIQFIIGKDSGWGLNYEHSPAEGQAIARLMDHIIDHMECESPGDSSICPKPTKLTFCLNDCIQEAIQKASTNLGKITGDLEFNCIKFTDFGKNAVKKLKVSPDSFIQIAMQYAFYRIHKTPAAHYETGSTRMFIGGRTETIRSCSEESVSFARAMLDSCISPVSKARALLLAISAHKEYTLMAMTAQGVDRHFLGLRKIAAQECVIEGLEIFQDEAWKRSTHMRISSSQVAAKCDGFMIYGPLVHDGYACCYNPQDNAIFFGTTAWRSSKDTNLIQFGEALQESLREMRALLEKNPLAKL</sequence>
<dbReference type="PROSITE" id="PS00440">
    <property type="entry name" value="ACYLTRANSF_C_2"/>
    <property type="match status" value="1"/>
</dbReference>
<feature type="domain" description="Choline/carnitine acyltransferase" evidence="6">
    <location>
        <begin position="28"/>
        <end position="589"/>
    </location>
</feature>
<dbReference type="Pfam" id="PF00755">
    <property type="entry name" value="Carn_acyltransf"/>
    <property type="match status" value="1"/>
</dbReference>
<accession>A0A0A9YTZ5</accession>
<reference evidence="7" key="2">
    <citation type="submission" date="2014-07" db="EMBL/GenBank/DDBJ databases">
        <authorList>
            <person name="Hull J."/>
        </authorList>
    </citation>
    <scope>NUCLEOTIDE SEQUENCE</scope>
</reference>
<name>A0A0A9YTZ5_LYGHE</name>
<protein>
    <submittedName>
        <fullName evidence="7">Carnitine O-acetyltransferase</fullName>
    </submittedName>
</protein>
<evidence type="ECO:0000256" key="1">
    <source>
        <dbReference type="ARBA" id="ARBA00005232"/>
    </source>
</evidence>
<dbReference type="GO" id="GO:0005777">
    <property type="term" value="C:peroxisome"/>
    <property type="evidence" value="ECO:0007669"/>
    <property type="project" value="TreeGrafter"/>
</dbReference>
<gene>
    <name evidence="7" type="primary">CRAT</name>
    <name evidence="7" type="ORF">CM83_61759</name>
</gene>
<keyword evidence="2 5" id="KW-0808">Transferase</keyword>
<organism evidence="7">
    <name type="scientific">Lygus hesperus</name>
    <name type="common">Western plant bug</name>
    <dbReference type="NCBI Taxonomy" id="30085"/>
    <lineage>
        <taxon>Eukaryota</taxon>
        <taxon>Metazoa</taxon>
        <taxon>Ecdysozoa</taxon>
        <taxon>Arthropoda</taxon>
        <taxon>Hexapoda</taxon>
        <taxon>Insecta</taxon>
        <taxon>Pterygota</taxon>
        <taxon>Neoptera</taxon>
        <taxon>Paraneoptera</taxon>
        <taxon>Hemiptera</taxon>
        <taxon>Heteroptera</taxon>
        <taxon>Panheteroptera</taxon>
        <taxon>Cimicomorpha</taxon>
        <taxon>Miridae</taxon>
        <taxon>Mirini</taxon>
        <taxon>Lygus</taxon>
    </lineage>
</organism>
<dbReference type="FunFam" id="3.30.559.70:FF:000010">
    <property type="entry name" value="Carnitine O-Acetyl-Transferase, isoform B"/>
    <property type="match status" value="1"/>
</dbReference>
<evidence type="ECO:0000313" key="7">
    <source>
        <dbReference type="EMBL" id="JAG36512.1"/>
    </source>
</evidence>
<reference evidence="7" key="1">
    <citation type="journal article" date="2014" name="PLoS ONE">
        <title>Transcriptome-Based Identification of ABC Transporters in the Western Tarnished Plant Bug Lygus hesperus.</title>
        <authorList>
            <person name="Hull J.J."/>
            <person name="Chaney K."/>
            <person name="Geib S.M."/>
            <person name="Fabrick J.A."/>
            <person name="Brent C.S."/>
            <person name="Walsh D."/>
            <person name="Lavine L.C."/>
        </authorList>
    </citation>
    <scope>NUCLEOTIDE SEQUENCE</scope>
</reference>
<evidence type="ECO:0000256" key="3">
    <source>
        <dbReference type="ARBA" id="ARBA00023315"/>
    </source>
</evidence>
<comment type="similarity">
    <text evidence="1 5">Belongs to the carnitine/choline acetyltransferase family.</text>
</comment>
<dbReference type="PANTHER" id="PTHR22589">
    <property type="entry name" value="CARNITINE O-ACYLTRANSFERASE"/>
    <property type="match status" value="1"/>
</dbReference>
<dbReference type="InterPro" id="IPR039551">
    <property type="entry name" value="Cho/carn_acyl_trans"/>
</dbReference>